<evidence type="ECO:0000256" key="1">
    <source>
        <dbReference type="SAM" id="MobiDB-lite"/>
    </source>
</evidence>
<feature type="region of interest" description="Disordered" evidence="1">
    <location>
        <begin position="278"/>
        <end position="297"/>
    </location>
</feature>
<dbReference type="AlphaFoldDB" id="A0AAD7XVG4"/>
<name>A0AAD7XVG4_9FUNG</name>
<dbReference type="RefSeq" id="XP_058339205.1">
    <property type="nucleotide sequence ID" value="XM_058489970.1"/>
</dbReference>
<protein>
    <submittedName>
        <fullName evidence="2">Uncharacterized protein</fullName>
    </submittedName>
</protein>
<gene>
    <name evidence="2" type="ORF">O0I10_009986</name>
</gene>
<feature type="compositionally biased region" description="Polar residues" evidence="1">
    <location>
        <begin position="101"/>
        <end position="117"/>
    </location>
</feature>
<evidence type="ECO:0000313" key="3">
    <source>
        <dbReference type="Proteomes" id="UP001234581"/>
    </source>
</evidence>
<comment type="caution">
    <text evidence="2">The sequence shown here is derived from an EMBL/GenBank/DDBJ whole genome shotgun (WGS) entry which is preliminary data.</text>
</comment>
<evidence type="ECO:0000313" key="2">
    <source>
        <dbReference type="EMBL" id="KAJ8654291.1"/>
    </source>
</evidence>
<reference evidence="2 3" key="1">
    <citation type="submission" date="2023-03" db="EMBL/GenBank/DDBJ databases">
        <title>Genome sequence of Lichtheimia ornata CBS 291.66.</title>
        <authorList>
            <person name="Mohabir J.T."/>
            <person name="Shea T.P."/>
            <person name="Kurbessoian T."/>
            <person name="Berby B."/>
            <person name="Fontaine J."/>
            <person name="Livny J."/>
            <person name="Gnirke A."/>
            <person name="Stajich J.E."/>
            <person name="Cuomo C.A."/>
        </authorList>
    </citation>
    <scope>NUCLEOTIDE SEQUENCE [LARGE SCALE GENOMIC DNA]</scope>
    <source>
        <strain evidence="2">CBS 291.66</strain>
    </source>
</reference>
<feature type="region of interest" description="Disordered" evidence="1">
    <location>
        <begin position="405"/>
        <end position="424"/>
    </location>
</feature>
<feature type="region of interest" description="Disordered" evidence="1">
    <location>
        <begin position="159"/>
        <end position="202"/>
    </location>
</feature>
<proteinExistence type="predicted"/>
<organism evidence="2 3">
    <name type="scientific">Lichtheimia ornata</name>
    <dbReference type="NCBI Taxonomy" id="688661"/>
    <lineage>
        <taxon>Eukaryota</taxon>
        <taxon>Fungi</taxon>
        <taxon>Fungi incertae sedis</taxon>
        <taxon>Mucoromycota</taxon>
        <taxon>Mucoromycotina</taxon>
        <taxon>Mucoromycetes</taxon>
        <taxon>Mucorales</taxon>
        <taxon>Lichtheimiaceae</taxon>
        <taxon>Lichtheimia</taxon>
    </lineage>
</organism>
<feature type="region of interest" description="Disordered" evidence="1">
    <location>
        <begin position="27"/>
        <end position="63"/>
    </location>
</feature>
<feature type="compositionally biased region" description="Low complexity" evidence="1">
    <location>
        <begin position="46"/>
        <end position="59"/>
    </location>
</feature>
<dbReference type="Proteomes" id="UP001234581">
    <property type="component" value="Unassembled WGS sequence"/>
</dbReference>
<feature type="region of interest" description="Disordered" evidence="1">
    <location>
        <begin position="101"/>
        <end position="127"/>
    </location>
</feature>
<accession>A0AAD7XVG4</accession>
<keyword evidence="3" id="KW-1185">Reference proteome</keyword>
<sequence>MKRTMADRSPQPCDVYLLKIVNGTNSTSLFIPGHDKPDLQGKSRRSNNGTTSSSSTTRSQPRRHRILSNAEEDGHITPPPIFSATASLSLDFLRSLELSPTSGRTSPLTLDNVNNNHVAPKESDVIETNDEHVDEEIDHGGGDSTGVPALEINSIAASTATTTHDNDDRQQLHATTTTRPAADHDNNSNDNDSVDSWLRSGRPVDELANERAATTTEQIDREWYQLFENPISPPGQRSASFDASFDQAIMDYDIQHGPSPTRSHRRTRSVSPVIDVSSPSLNANHAHTPAPNDGNVTTMEIDEPIIPWRPTQQPREYMSITTLMHNRRSRRYLRVPLFNNKHARLCFEAAINELVERHIVVEGDDHTIVTQKNNDFHDALYPLIAEFTRPRPRVDNQGCIEWNGMQQTDDEAETTDRLNNSNNLSASERRRLFRRRTAIREGRDATTSLFNQY</sequence>
<dbReference type="EMBL" id="JARTCD010000063">
    <property type="protein sequence ID" value="KAJ8654291.1"/>
    <property type="molecule type" value="Genomic_DNA"/>
</dbReference>
<dbReference type="GeneID" id="83217391"/>